<dbReference type="Gene3D" id="3.40.50.1820">
    <property type="entry name" value="alpha/beta hydrolase"/>
    <property type="match status" value="1"/>
</dbReference>
<reference evidence="1" key="1">
    <citation type="journal article" date="2021" name="PeerJ">
        <title>Extensive microbial diversity within the chicken gut microbiome revealed by metagenomics and culture.</title>
        <authorList>
            <person name="Gilroy R."/>
            <person name="Ravi A."/>
            <person name="Getino M."/>
            <person name="Pursley I."/>
            <person name="Horton D.L."/>
            <person name="Alikhan N.F."/>
            <person name="Baker D."/>
            <person name="Gharbi K."/>
            <person name="Hall N."/>
            <person name="Watson M."/>
            <person name="Adriaenssens E.M."/>
            <person name="Foster-Nyarko E."/>
            <person name="Jarju S."/>
            <person name="Secka A."/>
            <person name="Antonio M."/>
            <person name="Oren A."/>
            <person name="Chaudhuri R.R."/>
            <person name="La Ragione R."/>
            <person name="Hildebrand F."/>
            <person name="Pallen M.J."/>
        </authorList>
    </citation>
    <scope>NUCLEOTIDE SEQUENCE</scope>
    <source>
        <strain evidence="1">A6-441</strain>
    </source>
</reference>
<dbReference type="PANTHER" id="PTHR30035:SF1">
    <property type="entry name" value="AB HYDROLASE-1 DOMAIN-CONTAINING PROTEIN"/>
    <property type="match status" value="1"/>
</dbReference>
<protein>
    <submittedName>
        <fullName evidence="1">Serine/threonine protein kinase</fullName>
    </submittedName>
</protein>
<sequence>MKKHLIVIYTLLISMTLLAEYNYPFEDPNMATIIGSSTLMTEGVPEKIDIKEYKIKLPWSKPVMENFWYNEGFKYSVVSQNRKAPLIFLLAGTGSSHNSVRMEYFQRIFYKAGYHVVSISSPMNSNFVINASTNQMPGIIIEDSEDIYHVMEAINEKITSELEISDYYLVGYSLGGTEAGILSWIDEREKKFNFKRVFMINPAVNLYKSALKLDRYMNYAENERAEKVAQLINNILNTVISSIIPEYTTFDMETIFKVFSQKKLSDKEMQQLIGGAFRLTSIDLNYITDVVNDRKVYVKEPVNKFSPMFKYFEEINFATFEEYINKLAFPYYKEKLGEQLTLDELLKKANLSYIEDYLKNSSKVMAVTNADELILDSEDLEFLKTIFGKRLIIYPYGGHCGNMFFTPNIKVMLEFLEKGEIEYENK</sequence>
<name>A0A9E2NWP5_9FUSO</name>
<dbReference type="InterPro" id="IPR029058">
    <property type="entry name" value="AB_hydrolase_fold"/>
</dbReference>
<dbReference type="PANTHER" id="PTHR30035">
    <property type="entry name" value="LIPOPROTEIN VACJ-RELATED"/>
    <property type="match status" value="1"/>
</dbReference>
<dbReference type="SUPFAM" id="SSF53474">
    <property type="entry name" value="alpha/beta-Hydrolases"/>
    <property type="match status" value="1"/>
</dbReference>
<reference evidence="1" key="2">
    <citation type="submission" date="2021-04" db="EMBL/GenBank/DDBJ databases">
        <authorList>
            <person name="Gilroy R."/>
        </authorList>
    </citation>
    <scope>NUCLEOTIDE SEQUENCE</scope>
    <source>
        <strain evidence="1">A6-441</strain>
    </source>
</reference>
<dbReference type="InterPro" id="IPR007428">
    <property type="entry name" value="MlaA"/>
</dbReference>
<accession>A0A9E2NWP5</accession>
<gene>
    <name evidence="1" type="ORF">IAA47_02210</name>
</gene>
<evidence type="ECO:0000313" key="1">
    <source>
        <dbReference type="EMBL" id="MBU3841795.1"/>
    </source>
</evidence>
<dbReference type="AlphaFoldDB" id="A0A9E2NWP5"/>
<dbReference type="EMBL" id="JAHLFN010000018">
    <property type="protein sequence ID" value="MBU3841795.1"/>
    <property type="molecule type" value="Genomic_DNA"/>
</dbReference>
<organism evidence="1 2">
    <name type="scientific">Candidatus Fusobacterium pullicola</name>
    <dbReference type="NCBI Taxonomy" id="2838601"/>
    <lineage>
        <taxon>Bacteria</taxon>
        <taxon>Fusobacteriati</taxon>
        <taxon>Fusobacteriota</taxon>
        <taxon>Fusobacteriia</taxon>
        <taxon>Fusobacteriales</taxon>
        <taxon>Fusobacteriaceae</taxon>
        <taxon>Fusobacterium</taxon>
    </lineage>
</organism>
<keyword evidence="1" id="KW-0418">Kinase</keyword>
<dbReference type="GO" id="GO:0016020">
    <property type="term" value="C:membrane"/>
    <property type="evidence" value="ECO:0007669"/>
    <property type="project" value="InterPro"/>
</dbReference>
<keyword evidence="1" id="KW-0808">Transferase</keyword>
<dbReference type="Proteomes" id="UP000724657">
    <property type="component" value="Unassembled WGS sequence"/>
</dbReference>
<keyword evidence="1" id="KW-0723">Serine/threonine-protein kinase</keyword>
<evidence type="ECO:0000313" key="2">
    <source>
        <dbReference type="Proteomes" id="UP000724657"/>
    </source>
</evidence>
<proteinExistence type="predicted"/>
<comment type="caution">
    <text evidence="1">The sequence shown here is derived from an EMBL/GenBank/DDBJ whole genome shotgun (WGS) entry which is preliminary data.</text>
</comment>
<dbReference type="GO" id="GO:0004674">
    <property type="term" value="F:protein serine/threonine kinase activity"/>
    <property type="evidence" value="ECO:0007669"/>
    <property type="project" value="UniProtKB-KW"/>
</dbReference>